<protein>
    <recommendedName>
        <fullName evidence="3">DUF2812 domain-containing protein</fullName>
    </recommendedName>
</protein>
<evidence type="ECO:0000313" key="2">
    <source>
        <dbReference type="Proteomes" id="UP000321736"/>
    </source>
</evidence>
<evidence type="ECO:0000313" key="1">
    <source>
        <dbReference type="EMBL" id="GEP85650.1"/>
    </source>
</evidence>
<comment type="caution">
    <text evidence="1">The sequence shown here is derived from an EMBL/GenBank/DDBJ whole genome shotgun (WGS) entry which is preliminary data.</text>
</comment>
<name>A0A239UFZ3_9STAP</name>
<keyword evidence="2" id="KW-1185">Reference proteome</keyword>
<dbReference type="Proteomes" id="UP000321736">
    <property type="component" value="Unassembled WGS sequence"/>
</dbReference>
<dbReference type="EMBL" id="BKAR01000037">
    <property type="protein sequence ID" value="GEP85650.1"/>
    <property type="molecule type" value="Genomic_DNA"/>
</dbReference>
<accession>A0A239UFZ3</accession>
<proteinExistence type="predicted"/>
<sequence length="262" mass="30744">MQKLKFHFKGSPSEIRYLEAQQKEGYMLTNIKNGIYTFEKNPAVKDTQLQVTFAKTEDLKEADTHQENSPFLSVFAKQLNYSKYTVLYSYLEEKDNPLYNLADTKVAEHEYLSFFKRIIFSLAVLTMLICVALWAYFTALGKPSSTLVIPIEIMIGIFVVLLIINILINRRIRKHCPKPEDELYLSYSVSIKGTGQKPDVSHLKYLGAWRYQTEKDDKYYYNLFSKEPKEVILEDISKKLNIPEKDIYIYSQFDLFPVYMHF</sequence>
<reference evidence="1 2" key="1">
    <citation type="submission" date="2019-07" db="EMBL/GenBank/DDBJ databases">
        <title>Whole genome shotgun sequence of Staphylococcus piscifermentans NBRC 109625.</title>
        <authorList>
            <person name="Hosoyama A."/>
            <person name="Uohara A."/>
            <person name="Ohji S."/>
            <person name="Ichikawa N."/>
        </authorList>
    </citation>
    <scope>NUCLEOTIDE SEQUENCE [LARGE SCALE GENOMIC DNA]</scope>
    <source>
        <strain evidence="1 2">NBRC 109625</strain>
    </source>
</reference>
<evidence type="ECO:0008006" key="3">
    <source>
        <dbReference type="Google" id="ProtNLM"/>
    </source>
</evidence>
<gene>
    <name evidence="1" type="ORF">SPI02_22350</name>
</gene>
<dbReference type="AlphaFoldDB" id="A0A239UFZ3"/>
<dbReference type="RefSeq" id="WP_157738602.1">
    <property type="nucleotide sequence ID" value="NZ_BKAR01000037.1"/>
</dbReference>
<organism evidence="1 2">
    <name type="scientific">Staphylococcus piscifermentans</name>
    <dbReference type="NCBI Taxonomy" id="70258"/>
    <lineage>
        <taxon>Bacteria</taxon>
        <taxon>Bacillati</taxon>
        <taxon>Bacillota</taxon>
        <taxon>Bacilli</taxon>
        <taxon>Bacillales</taxon>
        <taxon>Staphylococcaceae</taxon>
        <taxon>Staphylococcus</taxon>
    </lineage>
</organism>